<evidence type="ECO:0000313" key="2">
    <source>
        <dbReference type="Proteomes" id="UP001157502"/>
    </source>
</evidence>
<gene>
    <name evidence="1" type="ORF">DPEC_G00285800</name>
</gene>
<reference evidence="1" key="1">
    <citation type="submission" date="2021-05" db="EMBL/GenBank/DDBJ databases">
        <authorList>
            <person name="Pan Q."/>
            <person name="Jouanno E."/>
            <person name="Zahm M."/>
            <person name="Klopp C."/>
            <person name="Cabau C."/>
            <person name="Louis A."/>
            <person name="Berthelot C."/>
            <person name="Parey E."/>
            <person name="Roest Crollius H."/>
            <person name="Montfort J."/>
            <person name="Robinson-Rechavi M."/>
            <person name="Bouchez O."/>
            <person name="Lampietro C."/>
            <person name="Lopez Roques C."/>
            <person name="Donnadieu C."/>
            <person name="Postlethwait J."/>
            <person name="Bobe J."/>
            <person name="Dillon D."/>
            <person name="Chandos A."/>
            <person name="von Hippel F."/>
            <person name="Guiguen Y."/>
        </authorList>
    </citation>
    <scope>NUCLEOTIDE SEQUENCE</scope>
    <source>
        <strain evidence="1">YG-Jan2019</strain>
    </source>
</reference>
<accession>A0ACC2FJW8</accession>
<evidence type="ECO:0000313" key="1">
    <source>
        <dbReference type="EMBL" id="KAJ7991621.1"/>
    </source>
</evidence>
<dbReference type="EMBL" id="CM055753">
    <property type="protein sequence ID" value="KAJ7991621.1"/>
    <property type="molecule type" value="Genomic_DNA"/>
</dbReference>
<name>A0ACC2FJW8_DALPE</name>
<comment type="caution">
    <text evidence="1">The sequence shown here is derived from an EMBL/GenBank/DDBJ whole genome shotgun (WGS) entry which is preliminary data.</text>
</comment>
<organism evidence="1 2">
    <name type="scientific">Dallia pectoralis</name>
    <name type="common">Alaska blackfish</name>
    <dbReference type="NCBI Taxonomy" id="75939"/>
    <lineage>
        <taxon>Eukaryota</taxon>
        <taxon>Metazoa</taxon>
        <taxon>Chordata</taxon>
        <taxon>Craniata</taxon>
        <taxon>Vertebrata</taxon>
        <taxon>Euteleostomi</taxon>
        <taxon>Actinopterygii</taxon>
        <taxon>Neopterygii</taxon>
        <taxon>Teleostei</taxon>
        <taxon>Protacanthopterygii</taxon>
        <taxon>Esociformes</taxon>
        <taxon>Umbridae</taxon>
        <taxon>Dallia</taxon>
    </lineage>
</organism>
<keyword evidence="2" id="KW-1185">Reference proteome</keyword>
<protein>
    <submittedName>
        <fullName evidence="1">Uncharacterized protein</fullName>
    </submittedName>
</protein>
<sequence length="246" mass="27943">MSVLFCCCRGGVGTSEDPNERQPLLHPNLTESDKPESARKARPATRVSRSGQLVQKRVGVNVLDQRFSDVADTFNQQHESYNVLKERITSLLCTFDCNHDSRLSLNECMRKIKKEYEDSYRVTMVIKGYDFSLSVVPLKSASEVEEYLPPRLRLAQEELRSISHCAKAISAAGTKLQELIDWLLNMGEQMVEQVREVATTHQERCRLEENLAENIQEVRRARELSLGYRQQAGEVQNEAAQIAGLT</sequence>
<dbReference type="Proteomes" id="UP001157502">
    <property type="component" value="Chromosome 26"/>
</dbReference>
<proteinExistence type="predicted"/>